<dbReference type="GO" id="GO:0046872">
    <property type="term" value="F:metal ion binding"/>
    <property type="evidence" value="ECO:0007669"/>
    <property type="project" value="InterPro"/>
</dbReference>
<evidence type="ECO:0000313" key="8">
    <source>
        <dbReference type="EMBL" id="HHE04986.1"/>
    </source>
</evidence>
<dbReference type="InterPro" id="IPR011249">
    <property type="entry name" value="Metalloenz_LuxS/M16"/>
</dbReference>
<evidence type="ECO:0000256" key="3">
    <source>
        <dbReference type="ARBA" id="ARBA00022801"/>
    </source>
</evidence>
<protein>
    <submittedName>
        <fullName evidence="8">Insulinase family protein</fullName>
    </submittedName>
</protein>
<feature type="non-terminal residue" evidence="8">
    <location>
        <position position="372"/>
    </location>
</feature>
<evidence type="ECO:0000256" key="5">
    <source>
        <dbReference type="ARBA" id="ARBA00023049"/>
    </source>
</evidence>
<evidence type="ECO:0000256" key="1">
    <source>
        <dbReference type="ARBA" id="ARBA00007261"/>
    </source>
</evidence>
<comment type="similarity">
    <text evidence="1">Belongs to the peptidase M16 family.</text>
</comment>
<keyword evidence="5" id="KW-0482">Metalloprotease</keyword>
<organism evidence="8">
    <name type="scientific">candidate division WOR-3 bacterium</name>
    <dbReference type="NCBI Taxonomy" id="2052148"/>
    <lineage>
        <taxon>Bacteria</taxon>
        <taxon>Bacteria division WOR-3</taxon>
    </lineage>
</organism>
<comment type="caution">
    <text evidence="8">The sequence shown here is derived from an EMBL/GenBank/DDBJ whole genome shotgun (WGS) entry which is preliminary data.</text>
</comment>
<keyword evidence="2" id="KW-0645">Protease</keyword>
<dbReference type="PANTHER" id="PTHR43690:SF17">
    <property type="entry name" value="PROTEIN YHJJ"/>
    <property type="match status" value="1"/>
</dbReference>
<dbReference type="GO" id="GO:0008237">
    <property type="term" value="F:metallopeptidase activity"/>
    <property type="evidence" value="ECO:0007669"/>
    <property type="project" value="UniProtKB-KW"/>
</dbReference>
<sequence>MRGKRLVIVGLLCFFSFLLAKSDYGKYEKLIAQINIPYKKYVLDNGLTLIVHEDHKAPIVAVNIWYHVGSKNEKRGKTGFAHLFEHLMFNGSEHYNDEYFKPFEKVGATDMNGTTNNDRTNYFENVPVNALDLALWMESDRMGYLLGAIDQAKLDEQRGVVLNEKRQGENQPYGRVWNIIAEHTFPEEHPYSWPVIGYEEDIKAATLEDVHEWFKTYYGPANATLVIAGDVNAEDVKKKVEKYFGSIPSGPPVEKFDRWIPALHGEHRYVMQDRVPQARIYKVYNIPEYGTKEGVFFELIADILSSGKTSRLYKRLVYEEQIATDVYAYAYLREIAGQLVIMVNVRPGESLKRAEEILNEEIEKFLKKGPTG</sequence>
<dbReference type="Pfam" id="PF00675">
    <property type="entry name" value="Peptidase_M16"/>
    <property type="match status" value="1"/>
</dbReference>
<evidence type="ECO:0000259" key="7">
    <source>
        <dbReference type="Pfam" id="PF05193"/>
    </source>
</evidence>
<keyword evidence="4" id="KW-0862">Zinc</keyword>
<dbReference type="EMBL" id="DRTB01000216">
    <property type="protein sequence ID" value="HHE04986.1"/>
    <property type="molecule type" value="Genomic_DNA"/>
</dbReference>
<keyword evidence="3" id="KW-0378">Hydrolase</keyword>
<gene>
    <name evidence="8" type="ORF">ENL19_02865</name>
</gene>
<evidence type="ECO:0000256" key="4">
    <source>
        <dbReference type="ARBA" id="ARBA00022833"/>
    </source>
</evidence>
<name>A0A7C5DB54_UNCW3</name>
<evidence type="ECO:0000256" key="2">
    <source>
        <dbReference type="ARBA" id="ARBA00022670"/>
    </source>
</evidence>
<dbReference type="AlphaFoldDB" id="A0A7C5DB54"/>
<dbReference type="Gene3D" id="3.30.830.10">
    <property type="entry name" value="Metalloenzyme, LuxS/M16 peptidase-like"/>
    <property type="match status" value="2"/>
</dbReference>
<dbReference type="InterPro" id="IPR007863">
    <property type="entry name" value="Peptidase_M16_C"/>
</dbReference>
<dbReference type="Proteomes" id="UP000886110">
    <property type="component" value="Unassembled WGS sequence"/>
</dbReference>
<dbReference type="GO" id="GO:0006508">
    <property type="term" value="P:proteolysis"/>
    <property type="evidence" value="ECO:0007669"/>
    <property type="project" value="UniProtKB-KW"/>
</dbReference>
<dbReference type="Pfam" id="PF05193">
    <property type="entry name" value="Peptidase_M16_C"/>
    <property type="match status" value="1"/>
</dbReference>
<evidence type="ECO:0000259" key="6">
    <source>
        <dbReference type="Pfam" id="PF00675"/>
    </source>
</evidence>
<dbReference type="InterPro" id="IPR011765">
    <property type="entry name" value="Pept_M16_N"/>
</dbReference>
<feature type="domain" description="Peptidase M16 C-terminal" evidence="7">
    <location>
        <begin position="205"/>
        <end position="371"/>
    </location>
</feature>
<feature type="domain" description="Peptidase M16 N-terminal" evidence="6">
    <location>
        <begin position="51"/>
        <end position="176"/>
    </location>
</feature>
<dbReference type="InterPro" id="IPR050626">
    <property type="entry name" value="Peptidase_M16"/>
</dbReference>
<accession>A0A7C5DB54</accession>
<dbReference type="SUPFAM" id="SSF63411">
    <property type="entry name" value="LuxS/MPP-like metallohydrolase"/>
    <property type="match status" value="2"/>
</dbReference>
<dbReference type="PANTHER" id="PTHR43690">
    <property type="entry name" value="NARDILYSIN"/>
    <property type="match status" value="1"/>
</dbReference>
<reference evidence="8" key="1">
    <citation type="journal article" date="2020" name="mSystems">
        <title>Genome- and Community-Level Interaction Insights into Carbon Utilization and Element Cycling Functions of Hydrothermarchaeota in Hydrothermal Sediment.</title>
        <authorList>
            <person name="Zhou Z."/>
            <person name="Liu Y."/>
            <person name="Xu W."/>
            <person name="Pan J."/>
            <person name="Luo Z.H."/>
            <person name="Li M."/>
        </authorList>
    </citation>
    <scope>NUCLEOTIDE SEQUENCE [LARGE SCALE GENOMIC DNA]</scope>
    <source>
        <strain evidence="8">HyVt-74</strain>
    </source>
</reference>
<proteinExistence type="inferred from homology"/>